<dbReference type="GeneID" id="19878665"/>
<name>L2GWM7_VAVCU</name>
<dbReference type="RefSeq" id="XP_008073803.1">
    <property type="nucleotide sequence ID" value="XM_008075612.1"/>
</dbReference>
<dbReference type="VEuPathDB" id="MicrosporidiaDB:VCUG_00780"/>
<evidence type="ECO:0000313" key="2">
    <source>
        <dbReference type="Proteomes" id="UP000011081"/>
    </source>
</evidence>
<reference evidence="2" key="1">
    <citation type="submission" date="2011-03" db="EMBL/GenBank/DDBJ databases">
        <title>The genome sequence of Vavraia culicis strain floridensis.</title>
        <authorList>
            <consortium name="The Broad Institute Genome Sequencing Platform"/>
            <person name="Cuomo C."/>
            <person name="Becnel J."/>
            <person name="Sanscrainte N."/>
            <person name="Young S.K."/>
            <person name="Zeng Q."/>
            <person name="Gargeya S."/>
            <person name="Fitzgerald M."/>
            <person name="Haas B."/>
            <person name="Abouelleil A."/>
            <person name="Alvarado L."/>
            <person name="Arachchi H.M."/>
            <person name="Berlin A."/>
            <person name="Chapman S.B."/>
            <person name="Gearin G."/>
            <person name="Goldberg J."/>
            <person name="Griggs A."/>
            <person name="Gujja S."/>
            <person name="Hansen M."/>
            <person name="Heiman D."/>
            <person name="Howarth C."/>
            <person name="Larimer J."/>
            <person name="Lui A."/>
            <person name="MacDonald P.J.P."/>
            <person name="McCowen C."/>
            <person name="Montmayeur A."/>
            <person name="Murphy C."/>
            <person name="Neiman D."/>
            <person name="Pearson M."/>
            <person name="Priest M."/>
            <person name="Roberts A."/>
            <person name="Saif S."/>
            <person name="Shea T."/>
            <person name="Sisk P."/>
            <person name="Stolte C."/>
            <person name="Sykes S."/>
            <person name="Wortman J."/>
            <person name="Nusbaum C."/>
            <person name="Birren B."/>
        </authorList>
    </citation>
    <scope>NUCLEOTIDE SEQUENCE [LARGE SCALE GENOMIC DNA]</scope>
    <source>
        <strain evidence="2">floridensis</strain>
    </source>
</reference>
<gene>
    <name evidence="1" type="ORF">VCUG_00780</name>
</gene>
<proteinExistence type="predicted"/>
<evidence type="ECO:0000313" key="1">
    <source>
        <dbReference type="EMBL" id="ELA47698.1"/>
    </source>
</evidence>
<accession>L2GWM7</accession>
<sequence>MITLFTQLAGGYGQSKRMLCYNCHLIMSALNGVLSSSAQPVIIRALRFIWREKAFSAKIEQNSHRSCGEQLLVPSNFLLSLCFGYVYVMSKSIHSSKASSHQECFILMKTNKNVRFYV</sequence>
<dbReference type="AlphaFoldDB" id="L2GWM7"/>
<protein>
    <submittedName>
        <fullName evidence="1">Uncharacterized protein</fullName>
    </submittedName>
</protein>
<dbReference type="InParanoid" id="L2GWM7"/>
<dbReference type="EMBL" id="GL877413">
    <property type="protein sequence ID" value="ELA47698.1"/>
    <property type="molecule type" value="Genomic_DNA"/>
</dbReference>
<organism evidence="1 2">
    <name type="scientific">Vavraia culicis (isolate floridensis)</name>
    <name type="common">Microsporidian parasite</name>
    <dbReference type="NCBI Taxonomy" id="948595"/>
    <lineage>
        <taxon>Eukaryota</taxon>
        <taxon>Fungi</taxon>
        <taxon>Fungi incertae sedis</taxon>
        <taxon>Microsporidia</taxon>
        <taxon>Pleistophoridae</taxon>
        <taxon>Vavraia</taxon>
    </lineage>
</organism>
<dbReference type="Proteomes" id="UP000011081">
    <property type="component" value="Unassembled WGS sequence"/>
</dbReference>
<keyword evidence="2" id="KW-1185">Reference proteome</keyword>
<dbReference type="HOGENOM" id="CLU_2074935_0_0_1"/>